<dbReference type="WBParaSite" id="HPBE_0001654301-mRNA-1">
    <property type="protein sequence ID" value="HPBE_0001654301-mRNA-1"/>
    <property type="gene ID" value="HPBE_0001654301"/>
</dbReference>
<reference evidence="3" key="2">
    <citation type="submission" date="2019-09" db="UniProtKB">
        <authorList>
            <consortium name="WormBaseParasite"/>
        </authorList>
    </citation>
    <scope>IDENTIFICATION</scope>
</reference>
<dbReference type="OrthoDB" id="5918988at2759"/>
<proteinExistence type="predicted"/>
<evidence type="ECO:0000313" key="3">
    <source>
        <dbReference type="WBParaSite" id="HPBE_0001654301-mRNA-1"/>
    </source>
</evidence>
<organism evidence="2 3">
    <name type="scientific">Heligmosomoides polygyrus</name>
    <name type="common">Parasitic roundworm</name>
    <dbReference type="NCBI Taxonomy" id="6339"/>
    <lineage>
        <taxon>Eukaryota</taxon>
        <taxon>Metazoa</taxon>
        <taxon>Ecdysozoa</taxon>
        <taxon>Nematoda</taxon>
        <taxon>Chromadorea</taxon>
        <taxon>Rhabditida</taxon>
        <taxon>Rhabditina</taxon>
        <taxon>Rhabditomorpha</taxon>
        <taxon>Strongyloidea</taxon>
        <taxon>Heligmosomidae</taxon>
        <taxon>Heligmosomoides</taxon>
    </lineage>
</organism>
<protein>
    <submittedName>
        <fullName evidence="3">CCHC-type domain-containing protein</fullName>
    </submittedName>
</protein>
<name>A0A183G4S2_HELPZ</name>
<reference evidence="1 2" key="1">
    <citation type="submission" date="2018-11" db="EMBL/GenBank/DDBJ databases">
        <authorList>
            <consortium name="Pathogen Informatics"/>
        </authorList>
    </citation>
    <scope>NUCLEOTIDE SEQUENCE [LARGE SCALE GENOMIC DNA]</scope>
</reference>
<dbReference type="AlphaFoldDB" id="A0A183G4S2"/>
<keyword evidence="2" id="KW-1185">Reference proteome</keyword>
<dbReference type="EMBL" id="UZAH01029478">
    <property type="protein sequence ID" value="VDP06288.1"/>
    <property type="molecule type" value="Genomic_DNA"/>
</dbReference>
<sequence length="122" mass="13579">MRELRQTLVACQEQVDAMAKMANKDLNLVANVGHADKTCPRDAMVDSSRDAVAPSNAGGSVRAAMRAMPRRHMIRWPYDLIRLCHFCDQPGYSDSCRNVLSINVRVDIIQRKNSAPNASSHI</sequence>
<evidence type="ECO:0000313" key="1">
    <source>
        <dbReference type="EMBL" id="VDP06288.1"/>
    </source>
</evidence>
<accession>A0A183G4S2</accession>
<evidence type="ECO:0000313" key="2">
    <source>
        <dbReference type="Proteomes" id="UP000050761"/>
    </source>
</evidence>
<accession>A0A3P8B8T0</accession>
<dbReference type="Proteomes" id="UP000050761">
    <property type="component" value="Unassembled WGS sequence"/>
</dbReference>
<gene>
    <name evidence="1" type="ORF">HPBE_LOCUS16542</name>
</gene>